<sequence length="70" mass="8120">PLTVRWASIKYIFHFVFTKCIFVTNSLISATRHNITVTRVVCPSHMWLCLLQCLRGLAQGACSERRLVRR</sequence>
<protein>
    <submittedName>
        <fullName evidence="1">Uncharacterized protein</fullName>
    </submittedName>
</protein>
<organism evidence="1">
    <name type="scientific">Pararge aegeria</name>
    <name type="common">speckled wood butterfly</name>
    <dbReference type="NCBI Taxonomy" id="116150"/>
    <lineage>
        <taxon>Eukaryota</taxon>
        <taxon>Metazoa</taxon>
        <taxon>Ecdysozoa</taxon>
        <taxon>Arthropoda</taxon>
        <taxon>Hexapoda</taxon>
        <taxon>Insecta</taxon>
        <taxon>Pterygota</taxon>
        <taxon>Neoptera</taxon>
        <taxon>Endopterygota</taxon>
        <taxon>Lepidoptera</taxon>
        <taxon>Glossata</taxon>
        <taxon>Ditrysia</taxon>
        <taxon>Papilionoidea</taxon>
        <taxon>Nymphalidae</taxon>
        <taxon>Satyrinae</taxon>
        <taxon>Satyrini</taxon>
        <taxon>Parargina</taxon>
        <taxon>Pararge</taxon>
    </lineage>
</organism>
<proteinExistence type="predicted"/>
<feature type="non-terminal residue" evidence="1">
    <location>
        <position position="70"/>
    </location>
</feature>
<dbReference type="AlphaFoldDB" id="S4NPH4"/>
<name>S4NPH4_9NEOP</name>
<reference evidence="1" key="2">
    <citation type="submission" date="2013-05" db="EMBL/GenBank/DDBJ databases">
        <authorList>
            <person name="Carter J.-M."/>
            <person name="Baker S.C."/>
            <person name="Pink R."/>
            <person name="Carter D.R.F."/>
            <person name="Collins A."/>
            <person name="Tomlin J."/>
            <person name="Gibbs M."/>
            <person name="Breuker C.J."/>
        </authorList>
    </citation>
    <scope>NUCLEOTIDE SEQUENCE</scope>
    <source>
        <tissue evidence="1">Ovary</tissue>
    </source>
</reference>
<evidence type="ECO:0000313" key="1">
    <source>
        <dbReference type="EMBL" id="JAA78994.1"/>
    </source>
</evidence>
<feature type="non-terminal residue" evidence="1">
    <location>
        <position position="1"/>
    </location>
</feature>
<reference evidence="1" key="1">
    <citation type="journal article" date="2013" name="BMC Genomics">
        <title>Unscrambling butterfly oogenesis.</title>
        <authorList>
            <person name="Carter J.M."/>
            <person name="Baker S.C."/>
            <person name="Pink R."/>
            <person name="Carter D.R."/>
            <person name="Collins A."/>
            <person name="Tomlin J."/>
            <person name="Gibbs M."/>
            <person name="Breuker C.J."/>
        </authorList>
    </citation>
    <scope>NUCLEOTIDE SEQUENCE</scope>
    <source>
        <tissue evidence="1">Ovary</tissue>
    </source>
</reference>
<accession>S4NPH4</accession>
<dbReference type="EMBL" id="GAIX01013566">
    <property type="protein sequence ID" value="JAA78994.1"/>
    <property type="molecule type" value="Transcribed_RNA"/>
</dbReference>